<reference evidence="11" key="1">
    <citation type="journal article" date="2019" name="Int. J. Syst. Evol. Microbiol.">
        <title>The Global Catalogue of Microorganisms (GCM) 10K type strain sequencing project: providing services to taxonomists for standard genome sequencing and annotation.</title>
        <authorList>
            <consortium name="The Broad Institute Genomics Platform"/>
            <consortium name="The Broad Institute Genome Sequencing Center for Infectious Disease"/>
            <person name="Wu L."/>
            <person name="Ma J."/>
        </authorList>
    </citation>
    <scope>NUCLEOTIDE SEQUENCE [LARGE SCALE GENOMIC DNA]</scope>
    <source>
        <strain evidence="11">CGMCC 4.6997</strain>
    </source>
</reference>
<feature type="transmembrane region" description="Helical" evidence="8">
    <location>
        <begin position="60"/>
        <end position="85"/>
    </location>
</feature>
<dbReference type="PANTHER" id="PTHR42709">
    <property type="entry name" value="ALKALINE PHOSPHATASE LIKE PROTEIN"/>
    <property type="match status" value="1"/>
</dbReference>
<evidence type="ECO:0000256" key="6">
    <source>
        <dbReference type="ARBA" id="ARBA00023136"/>
    </source>
</evidence>
<dbReference type="Pfam" id="PF09335">
    <property type="entry name" value="VTT_dom"/>
    <property type="match status" value="1"/>
</dbReference>
<organism evidence="10 11">
    <name type="scientific">Lysinimonas soli</name>
    <dbReference type="NCBI Taxonomy" id="1074233"/>
    <lineage>
        <taxon>Bacteria</taxon>
        <taxon>Bacillati</taxon>
        <taxon>Actinomycetota</taxon>
        <taxon>Actinomycetes</taxon>
        <taxon>Micrococcales</taxon>
        <taxon>Microbacteriaceae</taxon>
        <taxon>Lysinimonas</taxon>
    </lineage>
</organism>
<feature type="transmembrane region" description="Helical" evidence="8">
    <location>
        <begin position="144"/>
        <end position="167"/>
    </location>
</feature>
<keyword evidence="11" id="KW-1185">Reference proteome</keyword>
<evidence type="ECO:0000256" key="1">
    <source>
        <dbReference type="ARBA" id="ARBA00004651"/>
    </source>
</evidence>
<dbReference type="RefSeq" id="WP_386739549.1">
    <property type="nucleotide sequence ID" value="NZ_JBHSMG010000001.1"/>
</dbReference>
<evidence type="ECO:0000256" key="5">
    <source>
        <dbReference type="ARBA" id="ARBA00022989"/>
    </source>
</evidence>
<gene>
    <name evidence="10" type="ORF">ACFPJ4_06490</name>
</gene>
<evidence type="ECO:0000313" key="11">
    <source>
        <dbReference type="Proteomes" id="UP001596039"/>
    </source>
</evidence>
<evidence type="ECO:0000256" key="8">
    <source>
        <dbReference type="SAM" id="Phobius"/>
    </source>
</evidence>
<accession>A0ABW0NRP2</accession>
<evidence type="ECO:0000256" key="3">
    <source>
        <dbReference type="ARBA" id="ARBA00022475"/>
    </source>
</evidence>
<feature type="transmembrane region" description="Helical" evidence="8">
    <location>
        <begin position="21"/>
        <end position="40"/>
    </location>
</feature>
<evidence type="ECO:0000313" key="10">
    <source>
        <dbReference type="EMBL" id="MFC5501887.1"/>
    </source>
</evidence>
<dbReference type="InterPro" id="IPR032816">
    <property type="entry name" value="VTT_dom"/>
</dbReference>
<keyword evidence="6 8" id="KW-0472">Membrane</keyword>
<evidence type="ECO:0000259" key="9">
    <source>
        <dbReference type="Pfam" id="PF09335"/>
    </source>
</evidence>
<keyword evidence="3" id="KW-1003">Cell membrane</keyword>
<sequence>MIDPLGWILAIVHDVDPITRTLLAAAGMFCETTILIGLLIPGDTIVLVASTGVSNPAEYLGMLVAVIVGSLAGESVGYALGWWFGHRIRASRLGRRLGEANWVRAEQYVDRRGGIAIFVSRFLPVLHSLVPLTVGMSELRYRRFIAWTAPACVIWATAYVTVGTLAAGGYRQLSSQLHWAGYLFGGVVLAFFAAVLLIRRAIERREARHWNPAATPETPPPTAPPAIGKPRE</sequence>
<evidence type="ECO:0000256" key="4">
    <source>
        <dbReference type="ARBA" id="ARBA00022692"/>
    </source>
</evidence>
<keyword evidence="5 8" id="KW-1133">Transmembrane helix</keyword>
<feature type="region of interest" description="Disordered" evidence="7">
    <location>
        <begin position="209"/>
        <end position="232"/>
    </location>
</feature>
<comment type="similarity">
    <text evidence="2">Belongs to the DedA family.</text>
</comment>
<dbReference type="Proteomes" id="UP001596039">
    <property type="component" value="Unassembled WGS sequence"/>
</dbReference>
<name>A0ABW0NRP2_9MICO</name>
<dbReference type="InterPro" id="IPR051311">
    <property type="entry name" value="DedA_domain"/>
</dbReference>
<feature type="domain" description="VTT" evidence="9">
    <location>
        <begin position="44"/>
        <end position="164"/>
    </location>
</feature>
<feature type="transmembrane region" description="Helical" evidence="8">
    <location>
        <begin position="179"/>
        <end position="198"/>
    </location>
</feature>
<keyword evidence="4 8" id="KW-0812">Transmembrane</keyword>
<dbReference type="EMBL" id="JBHSMG010000001">
    <property type="protein sequence ID" value="MFC5501887.1"/>
    <property type="molecule type" value="Genomic_DNA"/>
</dbReference>
<evidence type="ECO:0000256" key="7">
    <source>
        <dbReference type="SAM" id="MobiDB-lite"/>
    </source>
</evidence>
<protein>
    <submittedName>
        <fullName evidence="10">DedA family protein</fullName>
    </submittedName>
</protein>
<proteinExistence type="inferred from homology"/>
<comment type="caution">
    <text evidence="10">The sequence shown here is derived from an EMBL/GenBank/DDBJ whole genome shotgun (WGS) entry which is preliminary data.</text>
</comment>
<comment type="subcellular location">
    <subcellularLocation>
        <location evidence="1">Cell membrane</location>
        <topology evidence="1">Multi-pass membrane protein</topology>
    </subcellularLocation>
</comment>
<dbReference type="PANTHER" id="PTHR42709:SF6">
    <property type="entry name" value="UNDECAPRENYL PHOSPHATE TRANSPORTER A"/>
    <property type="match status" value="1"/>
</dbReference>
<evidence type="ECO:0000256" key="2">
    <source>
        <dbReference type="ARBA" id="ARBA00010792"/>
    </source>
</evidence>